<dbReference type="RefSeq" id="WP_268039309.1">
    <property type="nucleotide sequence ID" value="NZ_JAPQER010000001.1"/>
</dbReference>
<dbReference type="PANTHER" id="PTHR42937">
    <property type="match status" value="1"/>
</dbReference>
<dbReference type="InterPro" id="IPR001926">
    <property type="entry name" value="TrpB-like_PALP"/>
</dbReference>
<dbReference type="NCBIfam" id="NF006058">
    <property type="entry name" value="PRK08206.1"/>
    <property type="match status" value="1"/>
</dbReference>
<dbReference type="PANTHER" id="PTHR42937:SF1">
    <property type="entry name" value="DIAMINOPROPIONATE AMMONIA-LYASE"/>
    <property type="match status" value="1"/>
</dbReference>
<dbReference type="SUPFAM" id="SSF53686">
    <property type="entry name" value="Tryptophan synthase beta subunit-like PLP-dependent enzymes"/>
    <property type="match status" value="1"/>
</dbReference>
<dbReference type="Proteomes" id="UP001078443">
    <property type="component" value="Unassembled WGS sequence"/>
</dbReference>
<dbReference type="InterPro" id="IPR019871">
    <property type="entry name" value="DiNH2propionate_NH3-lyase_sub"/>
</dbReference>
<dbReference type="GO" id="GO:0008838">
    <property type="term" value="F:diaminopropionate ammonia-lyase activity"/>
    <property type="evidence" value="ECO:0007669"/>
    <property type="project" value="UniProtKB-EC"/>
</dbReference>
<accession>A0ABT4CVN5</accession>
<dbReference type="InterPro" id="IPR010081">
    <property type="entry name" value="DiNH2opropionate_NH3_lyase"/>
</dbReference>
<keyword evidence="4" id="KW-0456">Lyase</keyword>
<gene>
    <name evidence="4" type="primary">dpaL</name>
    <name evidence="4" type="ORF">OW763_01580</name>
</gene>
<comment type="cofactor">
    <cofactor evidence="1">
        <name>pyridoxal 5'-phosphate</name>
        <dbReference type="ChEBI" id="CHEBI:597326"/>
    </cofactor>
</comment>
<evidence type="ECO:0000313" key="4">
    <source>
        <dbReference type="EMBL" id="MCY6483043.1"/>
    </source>
</evidence>
<dbReference type="InterPro" id="IPR036052">
    <property type="entry name" value="TrpB-like_PALP_sf"/>
</dbReference>
<evidence type="ECO:0000313" key="5">
    <source>
        <dbReference type="Proteomes" id="UP001078443"/>
    </source>
</evidence>
<dbReference type="CDD" id="cd00640">
    <property type="entry name" value="Trp-synth-beta_II"/>
    <property type="match status" value="1"/>
</dbReference>
<dbReference type="EMBL" id="JAPQER010000001">
    <property type="protein sequence ID" value="MCY6483043.1"/>
    <property type="molecule type" value="Genomic_DNA"/>
</dbReference>
<feature type="domain" description="Tryptophan synthase beta chain-like PALP" evidence="3">
    <location>
        <begin position="43"/>
        <end position="367"/>
    </location>
</feature>
<dbReference type="Pfam" id="PF00291">
    <property type="entry name" value="PALP"/>
    <property type="match status" value="1"/>
</dbReference>
<dbReference type="Gene3D" id="3.40.50.1100">
    <property type="match status" value="3"/>
</dbReference>
<keyword evidence="5" id="KW-1185">Reference proteome</keyword>
<organism evidence="4 5">
    <name type="scientific">Clostridium aestuarii</name>
    <dbReference type="NCBI Taxonomy" id="338193"/>
    <lineage>
        <taxon>Bacteria</taxon>
        <taxon>Bacillati</taxon>
        <taxon>Bacillota</taxon>
        <taxon>Clostridia</taxon>
        <taxon>Eubacteriales</taxon>
        <taxon>Clostridiaceae</taxon>
        <taxon>Clostridium</taxon>
    </lineage>
</organism>
<dbReference type="NCBIfam" id="TIGR01747">
    <property type="entry name" value="diampropi_NH3ly"/>
    <property type="match status" value="1"/>
</dbReference>
<dbReference type="NCBIfam" id="TIGR03528">
    <property type="entry name" value="2_3_DAP_am_ly"/>
    <property type="match status" value="1"/>
</dbReference>
<evidence type="ECO:0000259" key="3">
    <source>
        <dbReference type="Pfam" id="PF00291"/>
    </source>
</evidence>
<reference evidence="4" key="1">
    <citation type="submission" date="2022-12" db="EMBL/GenBank/DDBJ databases">
        <authorList>
            <person name="Wang J."/>
        </authorList>
    </citation>
    <scope>NUCLEOTIDE SEQUENCE</scope>
    <source>
        <strain evidence="4">HY-45-18</strain>
    </source>
</reference>
<sequence length="407" mass="44516">MERVNETYGIKAVVSDIATEGFPKIFNEEVVEGVRNFHASIKGYQATPLVRLDELSKELGVSRIYVKDESYRFGLNAFKSLGGTFAIAKFLCEKLGVDIHDVDFEYFKSQEIKEKIKDIVFVTATDGNHGRGIAWAATQLGCKSVVYLPKGSAQRRVDAIIEAGAEAYVTELNYDDAVRLATQKGEENGWYLIQDTGFEGYEKIPNWISQGYITMADEALDQLKLDGIQIPTHVFLQAGVGAMAGGVLGYYVNKFKGNHPTTVIVEPEQAACIYKSALAGDGKPHNVTGDLNTIMAGLACGEPNTVTWEILRDFAKAYVSCPDYVSANGVRILGNSIGQDKKIISGESGSVGVGLLSLLMVKPELEELKNDLGLNENSVVLFFNTEGDTDPENYKKIVHEGKNPSIF</sequence>
<dbReference type="EC" id="4.3.1.15" evidence="4"/>
<evidence type="ECO:0000256" key="1">
    <source>
        <dbReference type="ARBA" id="ARBA00001933"/>
    </source>
</evidence>
<name>A0ABT4CVN5_9CLOT</name>
<proteinExistence type="predicted"/>
<comment type="caution">
    <text evidence="4">The sequence shown here is derived from an EMBL/GenBank/DDBJ whole genome shotgun (WGS) entry which is preliminary data.</text>
</comment>
<evidence type="ECO:0000256" key="2">
    <source>
        <dbReference type="ARBA" id="ARBA00022898"/>
    </source>
</evidence>
<keyword evidence="2" id="KW-0663">Pyridoxal phosphate</keyword>
<protein>
    <submittedName>
        <fullName evidence="4">Diaminopropionate ammonia-lyase</fullName>
        <ecNumber evidence="4">4.3.1.15</ecNumber>
    </submittedName>
</protein>